<keyword evidence="4" id="KW-1185">Reference proteome</keyword>
<evidence type="ECO:0000313" key="4">
    <source>
        <dbReference type="Proteomes" id="UP000475862"/>
    </source>
</evidence>
<keyword evidence="1" id="KW-0472">Membrane</keyword>
<protein>
    <submittedName>
        <fullName evidence="3">Uncharacterized protein</fullName>
    </submittedName>
</protein>
<reference evidence="3 4" key="1">
    <citation type="submission" date="2019-08" db="EMBL/GenBank/DDBJ databases">
        <title>The genome of the soybean aphid Biotype 1, its phylome, world population structure and adaptation to the North American continent.</title>
        <authorList>
            <person name="Giordano R."/>
            <person name="Donthu R.K."/>
            <person name="Hernandez A.G."/>
            <person name="Wright C.L."/>
            <person name="Zimin A.V."/>
        </authorList>
    </citation>
    <scope>NUCLEOTIDE SEQUENCE [LARGE SCALE GENOMIC DNA]</scope>
    <source>
        <tissue evidence="3">Whole aphids</tissue>
    </source>
</reference>
<keyword evidence="2" id="KW-0732">Signal</keyword>
<sequence>MSAAVVVVVVAAAAAVVVAVVADVVEIAHRLERLVHFLGSLLAPVQILLYLIQRSKSGSTPLLVAPTGKSESNCLLLRPSLSHIWVMLAKKCKLERNSGELFVSNTELEDRFQIGIQTISICLRYLGFCVWWHSIWRALTKSFQKVPIEIRSWQWFFFNKLRTFNRFGRLFFNLSTHWSPRISKAKHVRLNFFPFSSMPSSLASTGSFQTTELLLGRSLLQISTDSVLMGSEDQLAESHLFLDTLTLASPFHMLDGFLSSFFSSGLFQPDVRTLQS</sequence>
<evidence type="ECO:0000256" key="1">
    <source>
        <dbReference type="SAM" id="Phobius"/>
    </source>
</evidence>
<proteinExistence type="predicted"/>
<feature type="signal peptide" evidence="2">
    <location>
        <begin position="1"/>
        <end position="19"/>
    </location>
</feature>
<gene>
    <name evidence="3" type="ORF">AGLY_003660</name>
</gene>
<feature type="transmembrane region" description="Helical" evidence="1">
    <location>
        <begin position="35"/>
        <end position="52"/>
    </location>
</feature>
<name>A0A6G0TYU3_APHGL</name>
<dbReference type="Proteomes" id="UP000475862">
    <property type="component" value="Unassembled WGS sequence"/>
</dbReference>
<dbReference type="EMBL" id="VYZN01000012">
    <property type="protein sequence ID" value="KAE9541669.1"/>
    <property type="molecule type" value="Genomic_DNA"/>
</dbReference>
<accession>A0A6G0TYU3</accession>
<feature type="chain" id="PRO_5026145832" evidence="2">
    <location>
        <begin position="20"/>
        <end position="276"/>
    </location>
</feature>
<evidence type="ECO:0000313" key="3">
    <source>
        <dbReference type="EMBL" id="KAE9541669.1"/>
    </source>
</evidence>
<keyword evidence="1" id="KW-1133">Transmembrane helix</keyword>
<keyword evidence="1" id="KW-0812">Transmembrane</keyword>
<comment type="caution">
    <text evidence="3">The sequence shown here is derived from an EMBL/GenBank/DDBJ whole genome shotgun (WGS) entry which is preliminary data.</text>
</comment>
<evidence type="ECO:0000256" key="2">
    <source>
        <dbReference type="SAM" id="SignalP"/>
    </source>
</evidence>
<dbReference type="AlphaFoldDB" id="A0A6G0TYU3"/>
<organism evidence="3 4">
    <name type="scientific">Aphis glycines</name>
    <name type="common">Soybean aphid</name>
    <dbReference type="NCBI Taxonomy" id="307491"/>
    <lineage>
        <taxon>Eukaryota</taxon>
        <taxon>Metazoa</taxon>
        <taxon>Ecdysozoa</taxon>
        <taxon>Arthropoda</taxon>
        <taxon>Hexapoda</taxon>
        <taxon>Insecta</taxon>
        <taxon>Pterygota</taxon>
        <taxon>Neoptera</taxon>
        <taxon>Paraneoptera</taxon>
        <taxon>Hemiptera</taxon>
        <taxon>Sternorrhyncha</taxon>
        <taxon>Aphidomorpha</taxon>
        <taxon>Aphidoidea</taxon>
        <taxon>Aphididae</taxon>
        <taxon>Aphidini</taxon>
        <taxon>Aphis</taxon>
        <taxon>Aphis</taxon>
    </lineage>
</organism>